<dbReference type="InterPro" id="IPR006145">
    <property type="entry name" value="PsdUridine_synth_RsuA/RluA"/>
</dbReference>
<evidence type="ECO:0000256" key="3">
    <source>
        <dbReference type="ARBA" id="ARBA00033164"/>
    </source>
</evidence>
<dbReference type="AlphaFoldDB" id="A0A917IY32"/>
<dbReference type="RefSeq" id="WP_188360075.1">
    <property type="nucleotide sequence ID" value="NZ_BMDC01000003.1"/>
</dbReference>
<evidence type="ECO:0000313" key="6">
    <source>
        <dbReference type="Proteomes" id="UP000600171"/>
    </source>
</evidence>
<feature type="domain" description="Pseudouridine synthase RsuA/RluA-like" evidence="4">
    <location>
        <begin position="123"/>
        <end position="298"/>
    </location>
</feature>
<dbReference type="PANTHER" id="PTHR21600">
    <property type="entry name" value="MITOCHONDRIAL RNA PSEUDOURIDINE SYNTHASE"/>
    <property type="match status" value="1"/>
</dbReference>
<dbReference type="GO" id="GO:0000455">
    <property type="term" value="P:enzyme-directed rRNA pseudouridine synthesis"/>
    <property type="evidence" value="ECO:0007669"/>
    <property type="project" value="TreeGrafter"/>
</dbReference>
<proteinExistence type="predicted"/>
<protein>
    <recommendedName>
        <fullName evidence="2">RNA pseudouridylate synthase</fullName>
    </recommendedName>
    <alternativeName>
        <fullName evidence="3">RNA-uridine isomerase</fullName>
    </alternativeName>
</protein>
<dbReference type="GO" id="GO:0003723">
    <property type="term" value="F:RNA binding"/>
    <property type="evidence" value="ECO:0007669"/>
    <property type="project" value="InterPro"/>
</dbReference>
<dbReference type="EMBL" id="BMDC01000003">
    <property type="protein sequence ID" value="GGH65308.1"/>
    <property type="molecule type" value="Genomic_DNA"/>
</dbReference>
<dbReference type="Gene3D" id="3.30.2350.10">
    <property type="entry name" value="Pseudouridine synthase"/>
    <property type="match status" value="1"/>
</dbReference>
<accession>A0A917IY32</accession>
<evidence type="ECO:0000313" key="5">
    <source>
        <dbReference type="EMBL" id="GGH65308.1"/>
    </source>
</evidence>
<dbReference type="InterPro" id="IPR020103">
    <property type="entry name" value="PsdUridine_synth_cat_dom_sf"/>
</dbReference>
<evidence type="ECO:0000259" key="4">
    <source>
        <dbReference type="Pfam" id="PF00849"/>
    </source>
</evidence>
<keyword evidence="6" id="KW-1185">Reference proteome</keyword>
<dbReference type="InterPro" id="IPR050188">
    <property type="entry name" value="RluA_PseudoU_synthase"/>
</dbReference>
<evidence type="ECO:0000256" key="1">
    <source>
        <dbReference type="ARBA" id="ARBA00000073"/>
    </source>
</evidence>
<evidence type="ECO:0000256" key="2">
    <source>
        <dbReference type="ARBA" id="ARBA00031870"/>
    </source>
</evidence>
<dbReference type="Proteomes" id="UP000600171">
    <property type="component" value="Unassembled WGS sequence"/>
</dbReference>
<name>A0A917IY32_9MICC</name>
<reference evidence="5 6" key="1">
    <citation type="journal article" date="2014" name="Int. J. Syst. Evol. Microbiol.">
        <title>Complete genome sequence of Corynebacterium casei LMG S-19264T (=DSM 44701T), isolated from a smear-ripened cheese.</title>
        <authorList>
            <consortium name="US DOE Joint Genome Institute (JGI-PGF)"/>
            <person name="Walter F."/>
            <person name="Albersmeier A."/>
            <person name="Kalinowski J."/>
            <person name="Ruckert C."/>
        </authorList>
    </citation>
    <scope>NUCLEOTIDE SEQUENCE [LARGE SCALE GENOMIC DNA]</scope>
    <source>
        <strain evidence="5 6">CCM 8669</strain>
    </source>
</reference>
<dbReference type="PROSITE" id="PS01129">
    <property type="entry name" value="PSI_RLU"/>
    <property type="match status" value="1"/>
</dbReference>
<dbReference type="PANTHER" id="PTHR21600:SF84">
    <property type="entry name" value="PSEUDOURIDINE SYNTHASE RSUA_RLUA-LIKE DOMAIN-CONTAINING PROTEIN"/>
    <property type="match status" value="1"/>
</dbReference>
<dbReference type="InterPro" id="IPR006224">
    <property type="entry name" value="PsdUridine_synth_RluA-like_CS"/>
</dbReference>
<comment type="caution">
    <text evidence="5">The sequence shown here is derived from an EMBL/GenBank/DDBJ whole genome shotgun (WGS) entry which is preliminary data.</text>
</comment>
<sequence length="359" mass="39782">MPRRVTRSLKTKPLPQRQGIDPVCLLLPRAGESAEEAAAAQPPRPTETFGAETVLDYLVARFFPHERAPIAARFERGEVVDDDGRQVSAGAPLAGQQIWYYRQLGDERPVPFDMPVLFEDDWVLAIDKPHFLPTTPNGSFVLHTALAKLRVRENNPDLIPIHRLDRLTAGVVLFAKTPEARAPFQTMFQERFVSKVYEAVAAPIERLGEGESIEFSSRITKQHGNLQVSQLTAEAAEAAGLATNSRTRITCLREFSLASGVLPETSSVNPELSFPRGRLAHLRLEPHTGKTHQLRAHLWALSSPIAGDVLYPRVLGYHPDEPLLPLQLLARSVSFEHPVTGEATTITSQRQLKLTQLSA</sequence>
<dbReference type="GO" id="GO:0140098">
    <property type="term" value="F:catalytic activity, acting on RNA"/>
    <property type="evidence" value="ECO:0007669"/>
    <property type="project" value="UniProtKB-ARBA"/>
</dbReference>
<dbReference type="GO" id="GO:0009982">
    <property type="term" value="F:pseudouridine synthase activity"/>
    <property type="evidence" value="ECO:0007669"/>
    <property type="project" value="InterPro"/>
</dbReference>
<organism evidence="5 6">
    <name type="scientific">Rothia aerolata</name>
    <dbReference type="NCBI Taxonomy" id="1812262"/>
    <lineage>
        <taxon>Bacteria</taxon>
        <taxon>Bacillati</taxon>
        <taxon>Actinomycetota</taxon>
        <taxon>Actinomycetes</taxon>
        <taxon>Micrococcales</taxon>
        <taxon>Micrococcaceae</taxon>
        <taxon>Rothia</taxon>
    </lineage>
</organism>
<gene>
    <name evidence="5" type="ORF">GCM10007359_18400</name>
</gene>
<dbReference type="SUPFAM" id="SSF55120">
    <property type="entry name" value="Pseudouridine synthase"/>
    <property type="match status" value="1"/>
</dbReference>
<comment type="catalytic activity">
    <reaction evidence="1">
        <text>a uridine in RNA = a pseudouridine in RNA</text>
        <dbReference type="Rhea" id="RHEA:48348"/>
        <dbReference type="Rhea" id="RHEA-COMP:12068"/>
        <dbReference type="Rhea" id="RHEA-COMP:12069"/>
        <dbReference type="ChEBI" id="CHEBI:65314"/>
        <dbReference type="ChEBI" id="CHEBI:65315"/>
    </reaction>
</comment>
<dbReference type="Pfam" id="PF00849">
    <property type="entry name" value="PseudoU_synth_2"/>
    <property type="match status" value="1"/>
</dbReference>